<dbReference type="SMART" id="SM00195">
    <property type="entry name" value="DSPc"/>
    <property type="match status" value="1"/>
</dbReference>
<dbReference type="InterPro" id="IPR016130">
    <property type="entry name" value="Tyr_Pase_AS"/>
</dbReference>
<evidence type="ECO:0000313" key="9">
    <source>
        <dbReference type="Proteomes" id="UP001377567"/>
    </source>
</evidence>
<dbReference type="InterPro" id="IPR029021">
    <property type="entry name" value="Prot-tyrosine_phosphatase-like"/>
</dbReference>
<feature type="domain" description="Tyrosine specific protein phosphatases" evidence="7">
    <location>
        <begin position="190"/>
        <end position="228"/>
    </location>
</feature>
<dbReference type="Proteomes" id="UP001377567">
    <property type="component" value="Unassembled WGS sequence"/>
</dbReference>
<evidence type="ECO:0000259" key="7">
    <source>
        <dbReference type="PROSITE" id="PS50056"/>
    </source>
</evidence>
<dbReference type="EMBL" id="BTGD01000001">
    <property type="protein sequence ID" value="GMM53860.1"/>
    <property type="molecule type" value="Genomic_DNA"/>
</dbReference>
<evidence type="ECO:0000256" key="5">
    <source>
        <dbReference type="SAM" id="MobiDB-lite"/>
    </source>
</evidence>
<dbReference type="PROSITE" id="PS00383">
    <property type="entry name" value="TYR_PHOSPHATASE_1"/>
    <property type="match status" value="1"/>
</dbReference>
<dbReference type="SUPFAM" id="SSF52799">
    <property type="entry name" value="(Phosphotyrosine protein) phosphatases II"/>
    <property type="match status" value="1"/>
</dbReference>
<name>A0AAV5RQS0_MAUHU</name>
<reference evidence="8 9" key="1">
    <citation type="journal article" date="2023" name="Elife">
        <title>Identification of key yeast species and microbe-microbe interactions impacting larval growth of Drosophila in the wild.</title>
        <authorList>
            <person name="Mure A."/>
            <person name="Sugiura Y."/>
            <person name="Maeda R."/>
            <person name="Honda K."/>
            <person name="Sakurai N."/>
            <person name="Takahashi Y."/>
            <person name="Watada M."/>
            <person name="Katoh T."/>
            <person name="Gotoh A."/>
            <person name="Gotoh Y."/>
            <person name="Taniguchi I."/>
            <person name="Nakamura K."/>
            <person name="Hayashi T."/>
            <person name="Katayama T."/>
            <person name="Uemura T."/>
            <person name="Hattori Y."/>
        </authorList>
    </citation>
    <scope>NUCLEOTIDE SEQUENCE [LARGE SCALE GENOMIC DNA]</scope>
    <source>
        <strain evidence="8 9">KH-74</strain>
    </source>
</reference>
<protein>
    <recommendedName>
        <fullName evidence="2">protein-tyrosine-phosphatase</fullName>
        <ecNumber evidence="2">3.1.3.48</ecNumber>
    </recommendedName>
</protein>
<organism evidence="8 9">
    <name type="scientific">Maudiozyma humilis</name>
    <name type="common">Sour dough yeast</name>
    <name type="synonym">Kazachstania humilis</name>
    <dbReference type="NCBI Taxonomy" id="51915"/>
    <lineage>
        <taxon>Eukaryota</taxon>
        <taxon>Fungi</taxon>
        <taxon>Dikarya</taxon>
        <taxon>Ascomycota</taxon>
        <taxon>Saccharomycotina</taxon>
        <taxon>Saccharomycetes</taxon>
        <taxon>Saccharomycetales</taxon>
        <taxon>Saccharomycetaceae</taxon>
        <taxon>Maudiozyma</taxon>
    </lineage>
</organism>
<dbReference type="GO" id="GO:0005829">
    <property type="term" value="C:cytosol"/>
    <property type="evidence" value="ECO:0007669"/>
    <property type="project" value="TreeGrafter"/>
</dbReference>
<keyword evidence="9" id="KW-1185">Reference proteome</keyword>
<evidence type="ECO:0000313" key="8">
    <source>
        <dbReference type="EMBL" id="GMM53860.1"/>
    </source>
</evidence>
<dbReference type="InterPro" id="IPR000340">
    <property type="entry name" value="Dual-sp_phosphatase_cat-dom"/>
</dbReference>
<dbReference type="GO" id="GO:0017017">
    <property type="term" value="F:MAP kinase tyrosine/serine/threonine phosphatase activity"/>
    <property type="evidence" value="ECO:0007669"/>
    <property type="project" value="TreeGrafter"/>
</dbReference>
<keyword evidence="3" id="KW-0378">Hydrolase</keyword>
<dbReference type="PANTHER" id="PTHR10159">
    <property type="entry name" value="DUAL SPECIFICITY PROTEIN PHOSPHATASE"/>
    <property type="match status" value="1"/>
</dbReference>
<dbReference type="Gene3D" id="3.90.190.10">
    <property type="entry name" value="Protein tyrosine phosphatase superfamily"/>
    <property type="match status" value="1"/>
</dbReference>
<feature type="region of interest" description="Disordered" evidence="5">
    <location>
        <begin position="1"/>
        <end position="93"/>
    </location>
</feature>
<feature type="domain" description="Tyrosine-protein phosphatase" evidence="6">
    <location>
        <begin position="136"/>
        <end position="268"/>
    </location>
</feature>
<dbReference type="GO" id="GO:0043409">
    <property type="term" value="P:negative regulation of MAPK cascade"/>
    <property type="evidence" value="ECO:0007669"/>
    <property type="project" value="TreeGrafter"/>
</dbReference>
<gene>
    <name evidence="8" type="ORF">DAKH74_004760</name>
</gene>
<feature type="region of interest" description="Disordered" evidence="5">
    <location>
        <begin position="111"/>
        <end position="130"/>
    </location>
</feature>
<dbReference type="InterPro" id="IPR020422">
    <property type="entry name" value="TYR_PHOSPHATASE_DUAL_dom"/>
</dbReference>
<proteinExistence type="inferred from homology"/>
<evidence type="ECO:0000256" key="3">
    <source>
        <dbReference type="ARBA" id="ARBA00022801"/>
    </source>
</evidence>
<dbReference type="GO" id="GO:0005634">
    <property type="term" value="C:nucleus"/>
    <property type="evidence" value="ECO:0007669"/>
    <property type="project" value="TreeGrafter"/>
</dbReference>
<dbReference type="PROSITE" id="PS50056">
    <property type="entry name" value="TYR_PHOSPHATASE_2"/>
    <property type="match status" value="1"/>
</dbReference>
<dbReference type="Pfam" id="PF00782">
    <property type="entry name" value="DSPc"/>
    <property type="match status" value="1"/>
</dbReference>
<accession>A0AAV5RQS0</accession>
<comment type="similarity">
    <text evidence="1">Belongs to the protein-tyrosine phosphatase family. Non-receptor class dual specificity subfamily.</text>
</comment>
<comment type="caution">
    <text evidence="8">The sequence shown here is derived from an EMBL/GenBank/DDBJ whole genome shotgun (WGS) entry which is preliminary data.</text>
</comment>
<evidence type="ECO:0000256" key="1">
    <source>
        <dbReference type="ARBA" id="ARBA00008601"/>
    </source>
</evidence>
<dbReference type="GO" id="GO:0008330">
    <property type="term" value="F:protein tyrosine/threonine phosphatase activity"/>
    <property type="evidence" value="ECO:0007669"/>
    <property type="project" value="TreeGrafter"/>
</dbReference>
<sequence>MMHTQIQEMGLRGPFSPVPRESEVHSARPSPRPRPNARPPLGGQRRTVSAASIYTRASAARGNFSGSVGSAGSIGSAGSSPARPSTDTPSPAPLALVLDTSAQRQGETLGVHPLRSAHTPLRSAPAQSAPDNYPNGPLLVVPPNIYLYHAPSTAEAQRFSAVVNCAEEIPPLDTITYTHLPWTHESHIAGDLRTATERLHDAAARGPVLVHCACGVSRSACLVVAYIMRYAHCPFAEAYAQLCRAAPAVSPNLGLVGELLQWQRMLESDQL</sequence>
<evidence type="ECO:0000259" key="6">
    <source>
        <dbReference type="PROSITE" id="PS50054"/>
    </source>
</evidence>
<feature type="compositionally biased region" description="Low complexity" evidence="5">
    <location>
        <begin position="65"/>
        <end position="80"/>
    </location>
</feature>
<dbReference type="InterPro" id="IPR000387">
    <property type="entry name" value="Tyr_Pase_dom"/>
</dbReference>
<evidence type="ECO:0000256" key="2">
    <source>
        <dbReference type="ARBA" id="ARBA00013064"/>
    </source>
</evidence>
<dbReference type="EC" id="3.1.3.48" evidence="2"/>
<dbReference type="AlphaFoldDB" id="A0AAV5RQS0"/>
<dbReference type="GO" id="GO:0033550">
    <property type="term" value="F:MAP kinase tyrosine phosphatase activity"/>
    <property type="evidence" value="ECO:0007669"/>
    <property type="project" value="TreeGrafter"/>
</dbReference>
<dbReference type="PROSITE" id="PS50054">
    <property type="entry name" value="TYR_PHOSPHATASE_DUAL"/>
    <property type="match status" value="1"/>
</dbReference>
<dbReference type="PANTHER" id="PTHR10159:SF519">
    <property type="entry name" value="DUAL SPECIFICITY PROTEIN PHOSPHATASE MPK3"/>
    <property type="match status" value="1"/>
</dbReference>
<evidence type="ECO:0000256" key="4">
    <source>
        <dbReference type="ARBA" id="ARBA00022912"/>
    </source>
</evidence>
<keyword evidence="4" id="KW-0904">Protein phosphatase</keyword>